<evidence type="ECO:0000256" key="3">
    <source>
        <dbReference type="ARBA" id="ARBA00023163"/>
    </source>
</evidence>
<comment type="caution">
    <text evidence="5">The sequence shown here is derived from an EMBL/GenBank/DDBJ whole genome shotgun (WGS) entry which is preliminary data.</text>
</comment>
<dbReference type="PRINTS" id="PR00032">
    <property type="entry name" value="HTHARAC"/>
</dbReference>
<dbReference type="Pfam" id="PF12833">
    <property type="entry name" value="HTH_18"/>
    <property type="match status" value="1"/>
</dbReference>
<keyword evidence="6" id="KW-1185">Reference proteome</keyword>
<dbReference type="PROSITE" id="PS01124">
    <property type="entry name" value="HTH_ARAC_FAMILY_2"/>
    <property type="match status" value="1"/>
</dbReference>
<dbReference type="EMBL" id="JAPMUA010000001">
    <property type="protein sequence ID" value="MDG3584699.1"/>
    <property type="molecule type" value="Genomic_DNA"/>
</dbReference>
<dbReference type="InterPro" id="IPR053142">
    <property type="entry name" value="PchR_regulatory_protein"/>
</dbReference>
<keyword evidence="1" id="KW-0805">Transcription regulation</keyword>
<evidence type="ECO:0000313" key="5">
    <source>
        <dbReference type="EMBL" id="MDG3584699.1"/>
    </source>
</evidence>
<keyword evidence="3" id="KW-0804">Transcription</keyword>
<organism evidence="5 6">
    <name type="scientific">Galbibacter pacificus</name>
    <dbReference type="NCBI Taxonomy" id="2996052"/>
    <lineage>
        <taxon>Bacteria</taxon>
        <taxon>Pseudomonadati</taxon>
        <taxon>Bacteroidota</taxon>
        <taxon>Flavobacteriia</taxon>
        <taxon>Flavobacteriales</taxon>
        <taxon>Flavobacteriaceae</taxon>
        <taxon>Galbibacter</taxon>
    </lineage>
</organism>
<dbReference type="InterPro" id="IPR018060">
    <property type="entry name" value="HTH_AraC"/>
</dbReference>
<dbReference type="InterPro" id="IPR009057">
    <property type="entry name" value="Homeodomain-like_sf"/>
</dbReference>
<accession>A0ABT6FN60</accession>
<dbReference type="SMART" id="SM00342">
    <property type="entry name" value="HTH_ARAC"/>
    <property type="match status" value="1"/>
</dbReference>
<evidence type="ECO:0000256" key="2">
    <source>
        <dbReference type="ARBA" id="ARBA00023125"/>
    </source>
</evidence>
<feature type="domain" description="HTH araC/xylS-type" evidence="4">
    <location>
        <begin position="227"/>
        <end position="323"/>
    </location>
</feature>
<sequence length="323" mass="37400">MLEVNKNNSRLTEFNFGKKDIQKDDCNTKELYSEFKEPYFSGWYKEIVYDDLKIGHGKLTVSRPMQVHCNYTDATIEMIFVLKGTVKAHLPDTEEKQRFKGDTHNLFHCANNHALIEFKEKKMHFINIQLAPSFFEGFMPRGKAFDTFKNLIQNRQTGYLQHSNFPITPAIALILEEIIESPWKGHYRKIFLHAKVLELLLLQLDQCRYDSTAPSSTLSELDAVKIQRAKEHIINNYDAQITIPKLAKLIGTNEFTLKKGFRELVGTTVFGYINDIKMHRAKKLLAQKNLSISQVSEMVGYKNPQHFTTAFKKKFGIVPSKFK</sequence>
<dbReference type="RefSeq" id="WP_277898457.1">
    <property type="nucleotide sequence ID" value="NZ_JAPMUA010000001.1"/>
</dbReference>
<protein>
    <submittedName>
        <fullName evidence="5">AraC family transcriptional regulator</fullName>
    </submittedName>
</protein>
<gene>
    <name evidence="5" type="ORF">OSR52_02380</name>
</gene>
<dbReference type="Gene3D" id="1.10.10.60">
    <property type="entry name" value="Homeodomain-like"/>
    <property type="match status" value="2"/>
</dbReference>
<reference evidence="5" key="1">
    <citation type="submission" date="2022-11" db="EMBL/GenBank/DDBJ databases">
        <title>High-quality draft genome sequence of Galbibacter sp. strain CMA-7.</title>
        <authorList>
            <person name="Wei L."/>
            <person name="Dong C."/>
            <person name="Shao Z."/>
        </authorList>
    </citation>
    <scope>NUCLEOTIDE SEQUENCE</scope>
    <source>
        <strain evidence="5">CMA-7</strain>
    </source>
</reference>
<dbReference type="PANTHER" id="PTHR47893:SF1">
    <property type="entry name" value="REGULATORY PROTEIN PCHR"/>
    <property type="match status" value="1"/>
</dbReference>
<name>A0ABT6FN60_9FLAO</name>
<evidence type="ECO:0000259" key="4">
    <source>
        <dbReference type="PROSITE" id="PS01124"/>
    </source>
</evidence>
<keyword evidence="2" id="KW-0238">DNA-binding</keyword>
<dbReference type="Proteomes" id="UP001153642">
    <property type="component" value="Unassembled WGS sequence"/>
</dbReference>
<evidence type="ECO:0000256" key="1">
    <source>
        <dbReference type="ARBA" id="ARBA00023015"/>
    </source>
</evidence>
<evidence type="ECO:0000313" key="6">
    <source>
        <dbReference type="Proteomes" id="UP001153642"/>
    </source>
</evidence>
<proteinExistence type="predicted"/>
<dbReference type="SUPFAM" id="SSF46689">
    <property type="entry name" value="Homeodomain-like"/>
    <property type="match status" value="2"/>
</dbReference>
<dbReference type="InterPro" id="IPR020449">
    <property type="entry name" value="Tscrpt_reg_AraC-type_HTH"/>
</dbReference>
<dbReference type="PANTHER" id="PTHR47893">
    <property type="entry name" value="REGULATORY PROTEIN PCHR"/>
    <property type="match status" value="1"/>
</dbReference>